<keyword evidence="15" id="KW-1185">Reference proteome</keyword>
<feature type="domain" description="Histidine kinase" evidence="12">
    <location>
        <begin position="253"/>
        <end position="464"/>
    </location>
</feature>
<comment type="subcellular location">
    <subcellularLocation>
        <location evidence="2">Cell membrane</location>
    </subcellularLocation>
</comment>
<dbReference type="Gene3D" id="3.30.565.10">
    <property type="entry name" value="Histidine kinase-like ATPase, C-terminal domain"/>
    <property type="match status" value="1"/>
</dbReference>
<dbReference type="Pfam" id="PF00672">
    <property type="entry name" value="HAMP"/>
    <property type="match status" value="1"/>
</dbReference>
<evidence type="ECO:0000313" key="15">
    <source>
        <dbReference type="Proteomes" id="UP001205740"/>
    </source>
</evidence>
<evidence type="ECO:0000256" key="11">
    <source>
        <dbReference type="SAM" id="Phobius"/>
    </source>
</evidence>
<dbReference type="InterPro" id="IPR003660">
    <property type="entry name" value="HAMP_dom"/>
</dbReference>
<evidence type="ECO:0000256" key="1">
    <source>
        <dbReference type="ARBA" id="ARBA00000085"/>
    </source>
</evidence>
<evidence type="ECO:0000256" key="6">
    <source>
        <dbReference type="ARBA" id="ARBA00022692"/>
    </source>
</evidence>
<keyword evidence="7 14" id="KW-0418">Kinase</keyword>
<sequence>MMDIARSSRAFLRRSTTGVRARLTILATLLSAVALACAGGLMLLVLHQSLLNSADAATSTRAGELAATLRTESIAGLDASSLTTSKDIDAIQIIEAGGRVVAATPGDRTTPITRPLRAGSRATLDGATIGDDPTEYRATAVGVATSRGTVTVAVAAAEGPITEVVLTVAILFASVFPLVLVLLAAATWFFVGRTLRPVERIRSEVAVITSSDLSKRVSEPHTGDEVDRLAGTMNAMLQRLQTANEAQLRFVGDASHELRSPLVTLVGLLDLARTRGESINYATIDSILHPEAIRLQMMVDDLLILARADERGIPLRRSVVDVDDIVADEAARLRRLGTVSVVVHIDAVQVSGDRDKLVRAVRNVADNALRHAHSAIEIGLRSDAGSRSCTITIDDDGDGIPHDDRQRVLDRFVRLDPDRRRSSGGTGLGLAIVDEIVRAHGGAVTIGVARIGGASVTMSIPAECDDVDEASVDRD</sequence>
<evidence type="ECO:0000256" key="3">
    <source>
        <dbReference type="ARBA" id="ARBA00012438"/>
    </source>
</evidence>
<dbReference type="EMBL" id="JAMTCG010000003">
    <property type="protein sequence ID" value="MCP2160590.1"/>
    <property type="molecule type" value="Genomic_DNA"/>
</dbReference>
<reference evidence="14 15" key="1">
    <citation type="submission" date="2022-06" db="EMBL/GenBank/DDBJ databases">
        <title>Genomic Encyclopedia of Archaeal and Bacterial Type Strains, Phase II (KMG-II): from individual species to whole genera.</title>
        <authorList>
            <person name="Goeker M."/>
        </authorList>
    </citation>
    <scope>NUCLEOTIDE SEQUENCE [LARGE SCALE GENOMIC DNA]</scope>
    <source>
        <strain evidence="14 15">DSM 45037</strain>
    </source>
</reference>
<dbReference type="GO" id="GO:0016301">
    <property type="term" value="F:kinase activity"/>
    <property type="evidence" value="ECO:0007669"/>
    <property type="project" value="UniProtKB-KW"/>
</dbReference>
<dbReference type="Proteomes" id="UP001205740">
    <property type="component" value="Unassembled WGS sequence"/>
</dbReference>
<dbReference type="EC" id="2.7.13.3" evidence="3"/>
<name>A0ABT1H019_9NOCA</name>
<evidence type="ECO:0000256" key="9">
    <source>
        <dbReference type="ARBA" id="ARBA00023012"/>
    </source>
</evidence>
<dbReference type="Gene3D" id="1.10.287.130">
    <property type="match status" value="1"/>
</dbReference>
<evidence type="ECO:0000256" key="10">
    <source>
        <dbReference type="ARBA" id="ARBA00023136"/>
    </source>
</evidence>
<dbReference type="InterPro" id="IPR004358">
    <property type="entry name" value="Sig_transdc_His_kin-like_C"/>
</dbReference>
<evidence type="ECO:0000259" key="12">
    <source>
        <dbReference type="PROSITE" id="PS50109"/>
    </source>
</evidence>
<dbReference type="Pfam" id="PF00512">
    <property type="entry name" value="HisKA"/>
    <property type="match status" value="1"/>
</dbReference>
<dbReference type="Gene3D" id="6.10.340.10">
    <property type="match status" value="1"/>
</dbReference>
<evidence type="ECO:0000256" key="2">
    <source>
        <dbReference type="ARBA" id="ARBA00004236"/>
    </source>
</evidence>
<keyword evidence="8 11" id="KW-1133">Transmembrane helix</keyword>
<dbReference type="InterPro" id="IPR036890">
    <property type="entry name" value="HATPase_C_sf"/>
</dbReference>
<dbReference type="PROSITE" id="PS50885">
    <property type="entry name" value="HAMP"/>
    <property type="match status" value="1"/>
</dbReference>
<evidence type="ECO:0000256" key="7">
    <source>
        <dbReference type="ARBA" id="ARBA00022777"/>
    </source>
</evidence>
<evidence type="ECO:0000256" key="4">
    <source>
        <dbReference type="ARBA" id="ARBA00022553"/>
    </source>
</evidence>
<dbReference type="CDD" id="cd00082">
    <property type="entry name" value="HisKA"/>
    <property type="match status" value="1"/>
</dbReference>
<dbReference type="SMART" id="SM00304">
    <property type="entry name" value="HAMP"/>
    <property type="match status" value="1"/>
</dbReference>
<gene>
    <name evidence="14" type="ORF">LX12_001777</name>
</gene>
<dbReference type="InterPro" id="IPR003661">
    <property type="entry name" value="HisK_dim/P_dom"/>
</dbReference>
<dbReference type="SUPFAM" id="SSF158472">
    <property type="entry name" value="HAMP domain-like"/>
    <property type="match status" value="1"/>
</dbReference>
<dbReference type="PROSITE" id="PS50109">
    <property type="entry name" value="HIS_KIN"/>
    <property type="match status" value="1"/>
</dbReference>
<accession>A0ABT1H019</accession>
<dbReference type="SMART" id="SM00388">
    <property type="entry name" value="HisKA"/>
    <property type="match status" value="1"/>
</dbReference>
<dbReference type="PANTHER" id="PTHR45436">
    <property type="entry name" value="SENSOR HISTIDINE KINASE YKOH"/>
    <property type="match status" value="1"/>
</dbReference>
<dbReference type="InterPro" id="IPR050428">
    <property type="entry name" value="TCS_sensor_his_kinase"/>
</dbReference>
<keyword evidence="10 11" id="KW-0472">Membrane</keyword>
<organism evidence="14 15">
    <name type="scientific">Williamsia serinedens</name>
    <dbReference type="NCBI Taxonomy" id="391736"/>
    <lineage>
        <taxon>Bacteria</taxon>
        <taxon>Bacillati</taxon>
        <taxon>Actinomycetota</taxon>
        <taxon>Actinomycetes</taxon>
        <taxon>Mycobacteriales</taxon>
        <taxon>Nocardiaceae</taxon>
        <taxon>Williamsia</taxon>
    </lineage>
</organism>
<dbReference type="CDD" id="cd06225">
    <property type="entry name" value="HAMP"/>
    <property type="match status" value="1"/>
</dbReference>
<feature type="domain" description="HAMP" evidence="13">
    <location>
        <begin position="192"/>
        <end position="245"/>
    </location>
</feature>
<dbReference type="SUPFAM" id="SSF55874">
    <property type="entry name" value="ATPase domain of HSP90 chaperone/DNA topoisomerase II/histidine kinase"/>
    <property type="match status" value="1"/>
</dbReference>
<evidence type="ECO:0000313" key="14">
    <source>
        <dbReference type="EMBL" id="MCP2160590.1"/>
    </source>
</evidence>
<dbReference type="SUPFAM" id="SSF47384">
    <property type="entry name" value="Homodimeric domain of signal transducing histidine kinase"/>
    <property type="match status" value="1"/>
</dbReference>
<keyword evidence="5" id="KW-0808">Transferase</keyword>
<dbReference type="PANTHER" id="PTHR45436:SF5">
    <property type="entry name" value="SENSOR HISTIDINE KINASE TRCS"/>
    <property type="match status" value="1"/>
</dbReference>
<dbReference type="SMART" id="SM00387">
    <property type="entry name" value="HATPase_c"/>
    <property type="match status" value="1"/>
</dbReference>
<dbReference type="Pfam" id="PF02518">
    <property type="entry name" value="HATPase_c"/>
    <property type="match status" value="1"/>
</dbReference>
<evidence type="ECO:0000259" key="13">
    <source>
        <dbReference type="PROSITE" id="PS50885"/>
    </source>
</evidence>
<proteinExistence type="predicted"/>
<keyword evidence="4" id="KW-0597">Phosphoprotein</keyword>
<keyword evidence="6 11" id="KW-0812">Transmembrane</keyword>
<dbReference type="PRINTS" id="PR00344">
    <property type="entry name" value="BCTRLSENSOR"/>
</dbReference>
<dbReference type="InterPro" id="IPR036097">
    <property type="entry name" value="HisK_dim/P_sf"/>
</dbReference>
<protein>
    <recommendedName>
        <fullName evidence="3">histidine kinase</fullName>
        <ecNumber evidence="3">2.7.13.3</ecNumber>
    </recommendedName>
</protein>
<dbReference type="RefSeq" id="WP_253654171.1">
    <property type="nucleotide sequence ID" value="NZ_BAAAOE010000003.1"/>
</dbReference>
<comment type="caution">
    <text evidence="14">The sequence shown here is derived from an EMBL/GenBank/DDBJ whole genome shotgun (WGS) entry which is preliminary data.</text>
</comment>
<evidence type="ECO:0000256" key="5">
    <source>
        <dbReference type="ARBA" id="ARBA00022679"/>
    </source>
</evidence>
<dbReference type="InterPro" id="IPR003594">
    <property type="entry name" value="HATPase_dom"/>
</dbReference>
<evidence type="ECO:0000256" key="8">
    <source>
        <dbReference type="ARBA" id="ARBA00022989"/>
    </source>
</evidence>
<dbReference type="InterPro" id="IPR005467">
    <property type="entry name" value="His_kinase_dom"/>
</dbReference>
<comment type="catalytic activity">
    <reaction evidence="1">
        <text>ATP + protein L-histidine = ADP + protein N-phospho-L-histidine.</text>
        <dbReference type="EC" id="2.7.13.3"/>
    </reaction>
</comment>
<keyword evidence="9" id="KW-0902">Two-component regulatory system</keyword>
<feature type="transmembrane region" description="Helical" evidence="11">
    <location>
        <begin position="164"/>
        <end position="191"/>
    </location>
</feature>